<dbReference type="EMBL" id="RCBY01000074">
    <property type="protein sequence ID" value="RQH42274.1"/>
    <property type="molecule type" value="Genomic_DNA"/>
</dbReference>
<sequence>MKMTLTNLEIFEQLDELVKDLLWMSESDYPFEVFIWEFGEGISLNNEIVLKITKHSLETTVKVIEFEVFFRLVIREKDWHNAEEYEVVRKYQKLVSMMKQYLSDLKVYKVGEVRKDVYIVGKTNTGDYAGIATVSIET</sequence>
<dbReference type="InterPro" id="IPR036587">
    <property type="entry name" value="NucleaseA_inhib-like_sf"/>
</dbReference>
<organism evidence="1 2">
    <name type="scientific">Okeania hirsuta</name>
    <dbReference type="NCBI Taxonomy" id="1458930"/>
    <lineage>
        <taxon>Bacteria</taxon>
        <taxon>Bacillati</taxon>
        <taxon>Cyanobacteriota</taxon>
        <taxon>Cyanophyceae</taxon>
        <taxon>Oscillatoriophycideae</taxon>
        <taxon>Oscillatoriales</taxon>
        <taxon>Microcoleaceae</taxon>
        <taxon>Okeania</taxon>
    </lineage>
</organism>
<protein>
    <submittedName>
        <fullName evidence="1">Nuclease</fullName>
    </submittedName>
</protein>
<proteinExistence type="predicted"/>
<dbReference type="Proteomes" id="UP000269154">
    <property type="component" value="Unassembled WGS sequence"/>
</dbReference>
<gene>
    <name evidence="1" type="ORF">D5R40_14650</name>
</gene>
<accession>A0A3N6PDJ1</accession>
<evidence type="ECO:0000313" key="2">
    <source>
        <dbReference type="Proteomes" id="UP000269154"/>
    </source>
</evidence>
<name>A0A3N6PDJ1_9CYAN</name>
<comment type="caution">
    <text evidence="1">The sequence shown here is derived from an EMBL/GenBank/DDBJ whole genome shotgun (WGS) entry which is preliminary data.</text>
</comment>
<dbReference type="InterPro" id="IPR012489">
    <property type="entry name" value="NucleaseA_inhib-like"/>
</dbReference>
<dbReference type="Pfam" id="PF07924">
    <property type="entry name" value="NuiA"/>
    <property type="match status" value="1"/>
</dbReference>
<reference evidence="1 2" key="1">
    <citation type="journal article" date="2018" name="ACS Chem. Biol.">
        <title>Ketoreductase domain dysfunction expands chemodiversity: malyngamide biosynthesis in the cyanobacterium Okeania hirsuta.</title>
        <authorList>
            <person name="Moss N.A."/>
            <person name="Leao T."/>
            <person name="Rankin M."/>
            <person name="McCullough T.M."/>
            <person name="Qu P."/>
            <person name="Korobeynikov A."/>
            <person name="Smith J.L."/>
            <person name="Gerwick L."/>
            <person name="Gerwick W.H."/>
        </authorList>
    </citation>
    <scope>NUCLEOTIDE SEQUENCE [LARGE SCALE GENOMIC DNA]</scope>
    <source>
        <strain evidence="1 2">PAB10Feb10-1</strain>
    </source>
</reference>
<dbReference type="AlphaFoldDB" id="A0A3N6PDJ1"/>
<keyword evidence="2" id="KW-1185">Reference proteome</keyword>
<evidence type="ECO:0000313" key="1">
    <source>
        <dbReference type="EMBL" id="RQH42274.1"/>
    </source>
</evidence>
<dbReference type="SUPFAM" id="SSF82602">
    <property type="entry name" value="Nuclease A inhibitor (NuiA)"/>
    <property type="match status" value="1"/>
</dbReference>
<dbReference type="OrthoDB" id="574253at2"/>
<dbReference type="Gene3D" id="3.40.1460.10">
    <property type="entry name" value="Nuclease A inhibitor-like"/>
    <property type="match status" value="1"/>
</dbReference>